<name>A0A897NNN2_9EURY</name>
<reference evidence="3 4" key="1">
    <citation type="submission" date="2020-11" db="EMBL/GenBank/DDBJ databases">
        <title>Carbohydrate-dependent, anaerobic sulfur respiration: A novel catabolism in halophilic archaea.</title>
        <authorList>
            <person name="Sorokin D.Y."/>
            <person name="Messina E."/>
            <person name="Smedile F."/>
            <person name="La Cono V."/>
            <person name="Hallsworth J.E."/>
            <person name="Yakimov M.M."/>
        </authorList>
    </citation>
    <scope>NUCLEOTIDE SEQUENCE [LARGE SCALE GENOMIC DNA]</scope>
    <source>
        <strain evidence="3 4">HSR-Est</strain>
    </source>
</reference>
<dbReference type="SUPFAM" id="SSF56747">
    <property type="entry name" value="Prim-pol domain"/>
    <property type="match status" value="1"/>
</dbReference>
<feature type="domain" description="DNA primase/polymerase bifunctional N-terminal" evidence="2">
    <location>
        <begin position="8"/>
        <end position="118"/>
    </location>
</feature>
<accession>A0A897NNN2</accession>
<protein>
    <recommendedName>
        <fullName evidence="2">DNA primase/polymerase bifunctional N-terminal domain-containing protein</fullName>
    </recommendedName>
</protein>
<feature type="region of interest" description="Disordered" evidence="1">
    <location>
        <begin position="1"/>
        <end position="21"/>
    </location>
</feature>
<evidence type="ECO:0000256" key="1">
    <source>
        <dbReference type="SAM" id="MobiDB-lite"/>
    </source>
</evidence>
<dbReference type="Pfam" id="PF09250">
    <property type="entry name" value="Prim-Pol"/>
    <property type="match status" value="1"/>
</dbReference>
<evidence type="ECO:0000259" key="2">
    <source>
        <dbReference type="Pfam" id="PF09250"/>
    </source>
</evidence>
<organism evidence="3 4">
    <name type="scientific">Halapricum desulfuricans</name>
    <dbReference type="NCBI Taxonomy" id="2841257"/>
    <lineage>
        <taxon>Archaea</taxon>
        <taxon>Methanobacteriati</taxon>
        <taxon>Methanobacteriota</taxon>
        <taxon>Stenosarchaea group</taxon>
        <taxon>Halobacteria</taxon>
        <taxon>Halobacteriales</taxon>
        <taxon>Haloarculaceae</taxon>
        <taxon>Halapricum</taxon>
    </lineage>
</organism>
<evidence type="ECO:0000313" key="4">
    <source>
        <dbReference type="Proteomes" id="UP000663292"/>
    </source>
</evidence>
<dbReference type="InterPro" id="IPR015330">
    <property type="entry name" value="DNA_primase/pol_bifunc_N"/>
</dbReference>
<dbReference type="Proteomes" id="UP000663292">
    <property type="component" value="Chromosome"/>
</dbReference>
<gene>
    <name evidence="3" type="ORF">HSEST_0823</name>
</gene>
<proteinExistence type="predicted"/>
<dbReference type="EMBL" id="CP064791">
    <property type="protein sequence ID" value="QSG14367.1"/>
    <property type="molecule type" value="Genomic_DNA"/>
</dbReference>
<dbReference type="AlphaFoldDB" id="A0A897NNN2"/>
<keyword evidence="4" id="KW-1185">Reference proteome</keyword>
<dbReference type="GeneID" id="68857461"/>
<dbReference type="SUPFAM" id="SSF46785">
    <property type="entry name" value="Winged helix' DNA-binding domain"/>
    <property type="match status" value="1"/>
</dbReference>
<evidence type="ECO:0000313" key="3">
    <source>
        <dbReference type="EMBL" id="QSG14367.1"/>
    </source>
</evidence>
<dbReference type="InterPro" id="IPR036390">
    <property type="entry name" value="WH_DNA-bd_sf"/>
</dbReference>
<sequence length="370" mass="41574">MDLQDGTKEPTASHTDPANQFGAEHVDGNYGIFAGSGLIVIDVDHPDKLPTWMVQLLAQNPTFAVSSPHGSEARRHYFYRIEGTVETEKTFLKDEWGSIRLKGAYAVGPGSVIDHDEYCDDCSLAGIGEYEPRARSIETLQANAFEPALPDERAETADSRASVEIDINDPESRIQRGLDTNEYFRDLWTWAREGGRPAIVGFPGNRSAAETALSAHLNFWLSGDTDAIRDAFNRIQPPKWSVSGESYRQSVLEQGDNGMYYDPNPEGGGVSWHAVFEVILALCYEYEGQARTRALAASEDVEVSQRQVVNVLNQLKEMGYLDKQQDEQDGRIEYWVVTDMEGLVEFSNSDDLLEQYNPRDAQLEWCRRYL</sequence>
<dbReference type="RefSeq" id="WP_229122303.1">
    <property type="nucleotide sequence ID" value="NZ_CP064791.1"/>
</dbReference>